<feature type="active site" description="Proton acceptor" evidence="1">
    <location>
        <position position="28"/>
    </location>
</feature>
<dbReference type="PIRSF" id="PIRSF016487">
    <property type="entry name" value="CYTH_UCP016487"/>
    <property type="match status" value="1"/>
</dbReference>
<name>A0A9D1X4R7_9FIRM</name>
<dbReference type="CDD" id="cd07761">
    <property type="entry name" value="CYTH-like_CthTTM-like"/>
    <property type="match status" value="1"/>
</dbReference>
<dbReference type="SUPFAM" id="SSF55154">
    <property type="entry name" value="CYTH-like phosphatases"/>
    <property type="match status" value="1"/>
</dbReference>
<dbReference type="EMBL" id="DXEQ01000219">
    <property type="protein sequence ID" value="HIX72828.1"/>
    <property type="molecule type" value="Genomic_DNA"/>
</dbReference>
<dbReference type="PROSITE" id="PS51707">
    <property type="entry name" value="CYTH"/>
    <property type="match status" value="1"/>
</dbReference>
<dbReference type="InterPro" id="IPR012042">
    <property type="entry name" value="NeuTTM/CthTTM-like"/>
</dbReference>
<feature type="domain" description="CYTH" evidence="2">
    <location>
        <begin position="1"/>
        <end position="146"/>
    </location>
</feature>
<protein>
    <submittedName>
        <fullName evidence="3">CYTH domain-containing protein</fullName>
    </submittedName>
</protein>
<dbReference type="PANTHER" id="PTHR40114:SF1">
    <property type="entry name" value="SLR0698 PROTEIN"/>
    <property type="match status" value="1"/>
</dbReference>
<evidence type="ECO:0000256" key="1">
    <source>
        <dbReference type="PIRSR" id="PIRSR016487-1"/>
    </source>
</evidence>
<comment type="caution">
    <text evidence="3">The sequence shown here is derived from an EMBL/GenBank/DDBJ whole genome shotgun (WGS) entry which is preliminary data.</text>
</comment>
<evidence type="ECO:0000259" key="2">
    <source>
        <dbReference type="PROSITE" id="PS51707"/>
    </source>
</evidence>
<reference evidence="3" key="1">
    <citation type="journal article" date="2021" name="PeerJ">
        <title>Extensive microbial diversity within the chicken gut microbiome revealed by metagenomics and culture.</title>
        <authorList>
            <person name="Gilroy R."/>
            <person name="Ravi A."/>
            <person name="Getino M."/>
            <person name="Pursley I."/>
            <person name="Horton D.L."/>
            <person name="Alikhan N.F."/>
            <person name="Baker D."/>
            <person name="Gharbi K."/>
            <person name="Hall N."/>
            <person name="Watson M."/>
            <person name="Adriaenssens E.M."/>
            <person name="Foster-Nyarko E."/>
            <person name="Jarju S."/>
            <person name="Secka A."/>
            <person name="Antonio M."/>
            <person name="Oren A."/>
            <person name="Chaudhuri R.R."/>
            <person name="La Ragione R."/>
            <person name="Hildebrand F."/>
            <person name="Pallen M.J."/>
        </authorList>
    </citation>
    <scope>NUCLEOTIDE SEQUENCE</scope>
    <source>
        <strain evidence="3">ChiSxjej3B15-1167</strain>
    </source>
</reference>
<dbReference type="PANTHER" id="PTHR40114">
    <property type="entry name" value="SLR0698 PROTEIN"/>
    <property type="match status" value="1"/>
</dbReference>
<sequence>MEIERKYLIKCLPEDLVSYPHDHISQGYVCTDPVIRIRQKNEDYILTLKSGGLLAREEIEMPLSRESFLHLSTKTDGIIIEKTRYRIPESHGFLIELDVFHGVYEGFIMAEIEFPDMETAESYTPPSWFGADVTFDPRFHNSNLSRRTPEEVKEFHESLTLL</sequence>
<dbReference type="InterPro" id="IPR033469">
    <property type="entry name" value="CYTH-like_dom_sf"/>
</dbReference>
<reference evidence="3" key="2">
    <citation type="submission" date="2021-04" db="EMBL/GenBank/DDBJ databases">
        <authorList>
            <person name="Gilroy R."/>
        </authorList>
    </citation>
    <scope>NUCLEOTIDE SEQUENCE</scope>
    <source>
        <strain evidence="3">ChiSxjej3B15-1167</strain>
    </source>
</reference>
<dbReference type="Gene3D" id="2.40.320.10">
    <property type="entry name" value="Hypothetical Protein Pfu-838710-001"/>
    <property type="match status" value="1"/>
</dbReference>
<dbReference type="InterPro" id="IPR023577">
    <property type="entry name" value="CYTH_domain"/>
</dbReference>
<dbReference type="Pfam" id="PF01928">
    <property type="entry name" value="CYTH"/>
    <property type="match status" value="1"/>
</dbReference>
<dbReference type="Proteomes" id="UP000886805">
    <property type="component" value="Unassembled WGS sequence"/>
</dbReference>
<organism evidence="3 4">
    <name type="scientific">Candidatus Anaerobutyricum stercoripullorum</name>
    <dbReference type="NCBI Taxonomy" id="2838456"/>
    <lineage>
        <taxon>Bacteria</taxon>
        <taxon>Bacillati</taxon>
        <taxon>Bacillota</taxon>
        <taxon>Clostridia</taxon>
        <taxon>Lachnospirales</taxon>
        <taxon>Lachnospiraceae</taxon>
        <taxon>Anaerobutyricum</taxon>
    </lineage>
</organism>
<evidence type="ECO:0000313" key="3">
    <source>
        <dbReference type="EMBL" id="HIX72828.1"/>
    </source>
</evidence>
<dbReference type="AlphaFoldDB" id="A0A9D1X4R7"/>
<evidence type="ECO:0000313" key="4">
    <source>
        <dbReference type="Proteomes" id="UP000886805"/>
    </source>
</evidence>
<accession>A0A9D1X4R7</accession>
<dbReference type="SMART" id="SM01118">
    <property type="entry name" value="CYTH"/>
    <property type="match status" value="1"/>
</dbReference>
<proteinExistence type="predicted"/>
<gene>
    <name evidence="3" type="ORF">H9849_07365</name>
</gene>